<sequence>MAQHFFVFLHFAIKHIAENFAGAVVGRGSQPAGSNNHWCNICCIINGVADLSHVIANTYSCFYSESKLVEPRCQPGRIGVDHLPYQQFVAYCEYCCIHGTKI</sequence>
<protein>
    <submittedName>
        <fullName evidence="1">Uncharacterized protein</fullName>
    </submittedName>
</protein>
<accession>A0A644YVE2</accession>
<gene>
    <name evidence="1" type="ORF">SDC9_79119</name>
</gene>
<reference evidence="1" key="1">
    <citation type="submission" date="2019-08" db="EMBL/GenBank/DDBJ databases">
        <authorList>
            <person name="Kucharzyk K."/>
            <person name="Murdoch R.W."/>
            <person name="Higgins S."/>
            <person name="Loffler F."/>
        </authorList>
    </citation>
    <scope>NUCLEOTIDE SEQUENCE</scope>
</reference>
<organism evidence="1">
    <name type="scientific">bioreactor metagenome</name>
    <dbReference type="NCBI Taxonomy" id="1076179"/>
    <lineage>
        <taxon>unclassified sequences</taxon>
        <taxon>metagenomes</taxon>
        <taxon>ecological metagenomes</taxon>
    </lineage>
</organism>
<dbReference type="AlphaFoldDB" id="A0A644YVE2"/>
<evidence type="ECO:0000313" key="1">
    <source>
        <dbReference type="EMBL" id="MPM32555.1"/>
    </source>
</evidence>
<comment type="caution">
    <text evidence="1">The sequence shown here is derived from an EMBL/GenBank/DDBJ whole genome shotgun (WGS) entry which is preliminary data.</text>
</comment>
<name>A0A644YVE2_9ZZZZ</name>
<dbReference type="EMBL" id="VSSQ01006395">
    <property type="protein sequence ID" value="MPM32555.1"/>
    <property type="molecule type" value="Genomic_DNA"/>
</dbReference>
<proteinExistence type="predicted"/>